<dbReference type="Proteomes" id="UP001497623">
    <property type="component" value="Unassembled WGS sequence"/>
</dbReference>
<proteinExistence type="predicted"/>
<name>A0AAV2SWJ0_MEGNR</name>
<comment type="caution">
    <text evidence="1">The sequence shown here is derived from an EMBL/GenBank/DDBJ whole genome shotgun (WGS) entry which is preliminary data.</text>
</comment>
<protein>
    <submittedName>
        <fullName evidence="1">Uncharacterized protein</fullName>
    </submittedName>
</protein>
<reference evidence="1 2" key="1">
    <citation type="submission" date="2024-05" db="EMBL/GenBank/DDBJ databases">
        <authorList>
            <person name="Wallberg A."/>
        </authorList>
    </citation>
    <scope>NUCLEOTIDE SEQUENCE [LARGE SCALE GENOMIC DNA]</scope>
</reference>
<gene>
    <name evidence="1" type="ORF">MNOR_LOCUS41797</name>
</gene>
<organism evidence="1 2">
    <name type="scientific">Meganyctiphanes norvegica</name>
    <name type="common">Northern krill</name>
    <name type="synonym">Thysanopoda norvegica</name>
    <dbReference type="NCBI Taxonomy" id="48144"/>
    <lineage>
        <taxon>Eukaryota</taxon>
        <taxon>Metazoa</taxon>
        <taxon>Ecdysozoa</taxon>
        <taxon>Arthropoda</taxon>
        <taxon>Crustacea</taxon>
        <taxon>Multicrustacea</taxon>
        <taxon>Malacostraca</taxon>
        <taxon>Eumalacostraca</taxon>
        <taxon>Eucarida</taxon>
        <taxon>Euphausiacea</taxon>
        <taxon>Euphausiidae</taxon>
        <taxon>Meganyctiphanes</taxon>
    </lineage>
</organism>
<accession>A0AAV2SWJ0</accession>
<feature type="non-terminal residue" evidence="1">
    <location>
        <position position="138"/>
    </location>
</feature>
<sequence length="138" mass="16060">MAAATSKFADVKLLQYLSKDHSIMLRKYKENNLFNTSRFQMRFQFVNKAATCDSTDDRTFPLLLRKRNDISAQRVFTKIYKINKSSTNESAIIRHSTHVHAKVKFNDAAVRIRGCFFGKRVNFDKLLKKKIVNKAPQK</sequence>
<evidence type="ECO:0000313" key="2">
    <source>
        <dbReference type="Proteomes" id="UP001497623"/>
    </source>
</evidence>
<keyword evidence="2" id="KW-1185">Reference proteome</keyword>
<dbReference type="EMBL" id="CAXKWB010170866">
    <property type="protein sequence ID" value="CAL4251600.1"/>
    <property type="molecule type" value="Genomic_DNA"/>
</dbReference>
<evidence type="ECO:0000313" key="1">
    <source>
        <dbReference type="EMBL" id="CAL4251600.1"/>
    </source>
</evidence>
<dbReference type="AlphaFoldDB" id="A0AAV2SWJ0"/>